<keyword evidence="3" id="KW-1185">Reference proteome</keyword>
<keyword evidence="1" id="KW-0812">Transmembrane</keyword>
<dbReference type="Proteomes" id="UP001321473">
    <property type="component" value="Unassembled WGS sequence"/>
</dbReference>
<proteinExistence type="predicted"/>
<sequence length="393" mass="42734">MAARARFREVNRHIFTTGAAKENQLAAAKEAASSPSDTQKPISPVAVNTMKVVVMVVLLSIVCAFGAYFLALKSKEDEPGPEIIYPGDNAGLDIVPRLICVTTVTPSYASVGDVPYTSCDYIVYYPPVEKFDHMVSFDSRGVKVIVGFNTNAAKAAEFGKLSSWVGSKYAVLDVTIKDDFSDITAKTKEIQDAFSKIKKTYQKPELAIIGIKINPKDADATEENGQKLESISKGALILFQTHKLPDDGCIIGINELMITKKNYEKLAAGINSSVAISTTIAVVKFKPKDKAKTNIGDSCTNSLVLPRTDKNCESLSSTGDKGIAVKDDAVYMCNTNATAQALFVGSNDGPSSWKFNIAFFDIDQYHPGNDTKCPKFKLENFYRKGPRKAESKT</sequence>
<accession>A0AAQ4FF76</accession>
<comment type="caution">
    <text evidence="2">The sequence shown here is derived from an EMBL/GenBank/DDBJ whole genome shotgun (WGS) entry which is preliminary data.</text>
</comment>
<reference evidence="2 3" key="1">
    <citation type="journal article" date="2023" name="Arcadia Sci">
        <title>De novo assembly of a long-read Amblyomma americanum tick genome.</title>
        <authorList>
            <person name="Chou S."/>
            <person name="Poskanzer K.E."/>
            <person name="Rollins M."/>
            <person name="Thuy-Boun P.S."/>
        </authorList>
    </citation>
    <scope>NUCLEOTIDE SEQUENCE [LARGE SCALE GENOMIC DNA]</scope>
    <source>
        <strain evidence="2">F_SG_1</strain>
        <tissue evidence="2">Salivary glands</tissue>
    </source>
</reference>
<gene>
    <name evidence="2" type="ORF">V5799_008047</name>
</gene>
<evidence type="ECO:0000313" key="2">
    <source>
        <dbReference type="EMBL" id="KAK8785586.1"/>
    </source>
</evidence>
<keyword evidence="1" id="KW-0472">Membrane</keyword>
<keyword evidence="1" id="KW-1133">Transmembrane helix</keyword>
<name>A0AAQ4FF76_AMBAM</name>
<dbReference type="EMBL" id="JARKHS020003387">
    <property type="protein sequence ID" value="KAK8785586.1"/>
    <property type="molecule type" value="Genomic_DNA"/>
</dbReference>
<organism evidence="2 3">
    <name type="scientific">Amblyomma americanum</name>
    <name type="common">Lone star tick</name>
    <dbReference type="NCBI Taxonomy" id="6943"/>
    <lineage>
        <taxon>Eukaryota</taxon>
        <taxon>Metazoa</taxon>
        <taxon>Ecdysozoa</taxon>
        <taxon>Arthropoda</taxon>
        <taxon>Chelicerata</taxon>
        <taxon>Arachnida</taxon>
        <taxon>Acari</taxon>
        <taxon>Parasitiformes</taxon>
        <taxon>Ixodida</taxon>
        <taxon>Ixodoidea</taxon>
        <taxon>Ixodidae</taxon>
        <taxon>Amblyomminae</taxon>
        <taxon>Amblyomma</taxon>
    </lineage>
</organism>
<feature type="transmembrane region" description="Helical" evidence="1">
    <location>
        <begin position="52"/>
        <end position="71"/>
    </location>
</feature>
<protein>
    <submittedName>
        <fullName evidence="2">Uncharacterized protein</fullName>
    </submittedName>
</protein>
<evidence type="ECO:0000313" key="3">
    <source>
        <dbReference type="Proteomes" id="UP001321473"/>
    </source>
</evidence>
<evidence type="ECO:0000256" key="1">
    <source>
        <dbReference type="SAM" id="Phobius"/>
    </source>
</evidence>
<dbReference type="AlphaFoldDB" id="A0AAQ4FF76"/>